<gene>
    <name evidence="2" type="ORF">QYF61_014307</name>
</gene>
<evidence type="ECO:0000256" key="1">
    <source>
        <dbReference type="SAM" id="MobiDB-lite"/>
    </source>
</evidence>
<reference evidence="2 3" key="1">
    <citation type="journal article" date="2023" name="J. Hered.">
        <title>Chromosome-level genome of the wood stork (Mycteria americana) provides insight into avian chromosome evolution.</title>
        <authorList>
            <person name="Flamio R. Jr."/>
            <person name="Ramstad K.M."/>
        </authorList>
    </citation>
    <scope>NUCLEOTIDE SEQUENCE [LARGE SCALE GENOMIC DNA]</scope>
    <source>
        <strain evidence="2">JAX WOST 10</strain>
    </source>
</reference>
<keyword evidence="3" id="KW-1185">Reference proteome</keyword>
<evidence type="ECO:0000313" key="3">
    <source>
        <dbReference type="Proteomes" id="UP001333110"/>
    </source>
</evidence>
<feature type="compositionally biased region" description="Basic and acidic residues" evidence="1">
    <location>
        <begin position="82"/>
        <end position="95"/>
    </location>
</feature>
<comment type="caution">
    <text evidence="2">The sequence shown here is derived from an EMBL/GenBank/DDBJ whole genome shotgun (WGS) entry which is preliminary data.</text>
</comment>
<proteinExistence type="predicted"/>
<organism evidence="2 3">
    <name type="scientific">Mycteria americana</name>
    <name type="common">Wood stork</name>
    <dbReference type="NCBI Taxonomy" id="33587"/>
    <lineage>
        <taxon>Eukaryota</taxon>
        <taxon>Metazoa</taxon>
        <taxon>Chordata</taxon>
        <taxon>Craniata</taxon>
        <taxon>Vertebrata</taxon>
        <taxon>Euteleostomi</taxon>
        <taxon>Archelosauria</taxon>
        <taxon>Archosauria</taxon>
        <taxon>Dinosauria</taxon>
        <taxon>Saurischia</taxon>
        <taxon>Theropoda</taxon>
        <taxon>Coelurosauria</taxon>
        <taxon>Aves</taxon>
        <taxon>Neognathae</taxon>
        <taxon>Neoaves</taxon>
        <taxon>Aequornithes</taxon>
        <taxon>Ciconiiformes</taxon>
        <taxon>Ciconiidae</taxon>
        <taxon>Mycteria</taxon>
    </lineage>
</organism>
<feature type="region of interest" description="Disordered" evidence="1">
    <location>
        <begin position="1"/>
        <end position="24"/>
    </location>
</feature>
<dbReference type="Proteomes" id="UP001333110">
    <property type="component" value="Unassembled WGS sequence"/>
</dbReference>
<dbReference type="EMBL" id="JAUNZN010000001">
    <property type="protein sequence ID" value="KAK4830934.1"/>
    <property type="molecule type" value="Genomic_DNA"/>
</dbReference>
<sequence>MGLASLASGRPNSSPHYLRGGHQEHRDRLFIGGETLEQVAQRSCRCPIAGSVQSQVRRGFEQPDLGKDVLAHGTSVAVFPKAQRERAKSREKDGEGSALRPDISQKPCVAWTRSCWTPHPVEIQILVPLIHSVQQAAQAKRA</sequence>
<accession>A0AAN7NUY2</accession>
<evidence type="ECO:0000313" key="2">
    <source>
        <dbReference type="EMBL" id="KAK4830934.1"/>
    </source>
</evidence>
<dbReference type="AlphaFoldDB" id="A0AAN7NUY2"/>
<feature type="region of interest" description="Disordered" evidence="1">
    <location>
        <begin position="82"/>
        <end position="101"/>
    </location>
</feature>
<name>A0AAN7NUY2_MYCAM</name>
<protein>
    <submittedName>
        <fullName evidence="2">Uncharacterized protein</fullName>
    </submittedName>
</protein>